<dbReference type="InterPro" id="IPR032816">
    <property type="entry name" value="VTT_dom"/>
</dbReference>
<dbReference type="Pfam" id="PF09335">
    <property type="entry name" value="VTT_dom"/>
    <property type="match status" value="1"/>
</dbReference>
<feature type="transmembrane region" description="Helical" evidence="6">
    <location>
        <begin position="169"/>
        <end position="190"/>
    </location>
</feature>
<evidence type="ECO:0000313" key="8">
    <source>
        <dbReference type="EMBL" id="ETW14178.1"/>
    </source>
</evidence>
<comment type="caution">
    <text evidence="8">The sequence shown here is derived from an EMBL/GenBank/DDBJ whole genome shotgun (WGS) entry which is preliminary data.</text>
</comment>
<proteinExistence type="predicted"/>
<keyword evidence="4 6" id="KW-1133">Transmembrane helix</keyword>
<dbReference type="InterPro" id="IPR051311">
    <property type="entry name" value="DedA_domain"/>
</dbReference>
<dbReference type="Proteomes" id="UP000019063">
    <property type="component" value="Unassembled WGS sequence"/>
</dbReference>
<dbReference type="eggNOG" id="COG0586">
    <property type="taxonomic scope" value="Bacteria"/>
</dbReference>
<keyword evidence="5 6" id="KW-0472">Membrane</keyword>
<dbReference type="PATRIC" id="fig|1317118.6.peg.987"/>
<keyword evidence="2" id="KW-1003">Cell membrane</keyword>
<evidence type="ECO:0000256" key="6">
    <source>
        <dbReference type="SAM" id="Phobius"/>
    </source>
</evidence>
<evidence type="ECO:0000256" key="2">
    <source>
        <dbReference type="ARBA" id="ARBA00022475"/>
    </source>
</evidence>
<name>W4HP18_9RHOB</name>
<evidence type="ECO:0000256" key="5">
    <source>
        <dbReference type="ARBA" id="ARBA00023136"/>
    </source>
</evidence>
<evidence type="ECO:0000256" key="1">
    <source>
        <dbReference type="ARBA" id="ARBA00004651"/>
    </source>
</evidence>
<evidence type="ECO:0000256" key="4">
    <source>
        <dbReference type="ARBA" id="ARBA00022989"/>
    </source>
</evidence>
<dbReference type="GO" id="GO:0005886">
    <property type="term" value="C:plasma membrane"/>
    <property type="evidence" value="ECO:0007669"/>
    <property type="project" value="UniProtKB-SubCell"/>
</dbReference>
<dbReference type="PANTHER" id="PTHR42709:SF6">
    <property type="entry name" value="UNDECAPRENYL PHOSPHATE TRANSPORTER A"/>
    <property type="match status" value="1"/>
</dbReference>
<protein>
    <submittedName>
        <fullName evidence="8">SNARE-like protein</fullName>
    </submittedName>
</protein>
<comment type="subcellular location">
    <subcellularLocation>
        <location evidence="1">Cell membrane</location>
        <topology evidence="1">Multi-pass membrane protein</topology>
    </subcellularLocation>
</comment>
<sequence length="213" mass="23329">MTGWITSLMEQGSYAAAAFLMFFENVFPPVPSEIVMPLAGFIANRDGMSLILMIAAGSLGSLAGAVLWYYLGAWIGLERLKTFARKYGRWLTLTPGEIDAADAWFDKHGGKAVFIGRLVPGVRTFISVPAGLSGMPLGKFMVYTTVGTVIWTAFLTIAGWFLGRNYEAVSGWLAPVSNVVIVLLVGWYLYRVATFRRTVRKEDAKRENASKAG</sequence>
<dbReference type="PANTHER" id="PTHR42709">
    <property type="entry name" value="ALKALINE PHOSPHATASE LIKE PROTEIN"/>
    <property type="match status" value="1"/>
</dbReference>
<keyword evidence="9" id="KW-1185">Reference proteome</keyword>
<dbReference type="RefSeq" id="WP_043842450.1">
    <property type="nucleotide sequence ID" value="NZ_AQQW01000002.1"/>
</dbReference>
<evidence type="ECO:0000259" key="7">
    <source>
        <dbReference type="Pfam" id="PF09335"/>
    </source>
</evidence>
<dbReference type="EMBL" id="AQQW01000002">
    <property type="protein sequence ID" value="ETW14178.1"/>
    <property type="molecule type" value="Genomic_DNA"/>
</dbReference>
<organism evidence="8 9">
    <name type="scientific">Roseivivax marinus</name>
    <dbReference type="NCBI Taxonomy" id="1379903"/>
    <lineage>
        <taxon>Bacteria</taxon>
        <taxon>Pseudomonadati</taxon>
        <taxon>Pseudomonadota</taxon>
        <taxon>Alphaproteobacteria</taxon>
        <taxon>Rhodobacterales</taxon>
        <taxon>Roseobacteraceae</taxon>
        <taxon>Roseivivax</taxon>
    </lineage>
</organism>
<feature type="domain" description="VTT" evidence="7">
    <location>
        <begin position="30"/>
        <end position="160"/>
    </location>
</feature>
<feature type="transmembrane region" description="Helical" evidence="6">
    <location>
        <begin position="12"/>
        <end position="30"/>
    </location>
</feature>
<evidence type="ECO:0000313" key="9">
    <source>
        <dbReference type="Proteomes" id="UP000019063"/>
    </source>
</evidence>
<feature type="transmembrane region" description="Helical" evidence="6">
    <location>
        <begin position="140"/>
        <end position="163"/>
    </location>
</feature>
<accession>W4HP18</accession>
<gene>
    <name evidence="8" type="ORF">ATO8_04771</name>
</gene>
<reference evidence="8 9" key="1">
    <citation type="journal article" date="2014" name="Antonie Van Leeuwenhoek">
        <title>Roseivivax atlanticus sp. nov., isolated from surface seawater of the Atlantic Ocean.</title>
        <authorList>
            <person name="Li G."/>
            <person name="Lai Q."/>
            <person name="Liu X."/>
            <person name="Sun F."/>
            <person name="Shao Z."/>
        </authorList>
    </citation>
    <scope>NUCLEOTIDE SEQUENCE [LARGE SCALE GENOMIC DNA]</scope>
    <source>
        <strain evidence="8 9">22II-s10s</strain>
    </source>
</reference>
<dbReference type="STRING" id="1379903.ATO8_04771"/>
<feature type="transmembrane region" description="Helical" evidence="6">
    <location>
        <begin position="50"/>
        <end position="71"/>
    </location>
</feature>
<keyword evidence="3 6" id="KW-0812">Transmembrane</keyword>
<dbReference type="AlphaFoldDB" id="W4HP18"/>
<evidence type="ECO:0000256" key="3">
    <source>
        <dbReference type="ARBA" id="ARBA00022692"/>
    </source>
</evidence>